<feature type="domain" description="HTH dtxR-type" evidence="7">
    <location>
        <begin position="1"/>
        <end position="63"/>
    </location>
</feature>
<dbReference type="Pfam" id="PF02742">
    <property type="entry name" value="Fe_dep_repr_C"/>
    <property type="match status" value="1"/>
</dbReference>
<reference evidence="8 9" key="1">
    <citation type="submission" date="2018-01" db="EMBL/GenBank/DDBJ databases">
        <authorList>
            <person name="Gaut B.S."/>
            <person name="Morton B.R."/>
            <person name="Clegg M.T."/>
            <person name="Duvall M.R."/>
        </authorList>
    </citation>
    <scope>NUCLEOTIDE SEQUENCE [LARGE SCALE GENOMIC DNA]</scope>
    <source>
        <strain evidence="8 9">HR-AV</strain>
    </source>
</reference>
<keyword evidence="5" id="KW-0804">Transcription</keyword>
<dbReference type="InterPro" id="IPR001367">
    <property type="entry name" value="Fe_dep_repressor"/>
</dbReference>
<dbReference type="GO" id="GO:0003700">
    <property type="term" value="F:DNA-binding transcription factor activity"/>
    <property type="evidence" value="ECO:0007669"/>
    <property type="project" value="InterPro"/>
</dbReference>
<dbReference type="OrthoDB" id="9791355at2"/>
<dbReference type="GO" id="GO:0003677">
    <property type="term" value="F:DNA binding"/>
    <property type="evidence" value="ECO:0007669"/>
    <property type="project" value="UniProtKB-KW"/>
</dbReference>
<dbReference type="InterPro" id="IPR038157">
    <property type="entry name" value="FeoA_core_dom"/>
</dbReference>
<dbReference type="AlphaFoldDB" id="A0A2S5A2B4"/>
<evidence type="ECO:0000256" key="1">
    <source>
        <dbReference type="ARBA" id="ARBA00007871"/>
    </source>
</evidence>
<keyword evidence="4" id="KW-0238">DNA-binding</keyword>
<dbReference type="PROSITE" id="PS50944">
    <property type="entry name" value="HTH_DTXR"/>
    <property type="match status" value="1"/>
</dbReference>
<dbReference type="RefSeq" id="WP_103789344.1">
    <property type="nucleotide sequence ID" value="NZ_PQVF01000007.1"/>
</dbReference>
<proteinExistence type="inferred from homology"/>
<comment type="caution">
    <text evidence="8">The sequence shown here is derived from an EMBL/GenBank/DDBJ whole genome shotgun (WGS) entry which is preliminary data.</text>
</comment>
<comment type="similarity">
    <text evidence="1">Belongs to the DtxR/MntR family.</text>
</comment>
<dbReference type="InterPro" id="IPR036390">
    <property type="entry name" value="WH_DNA-bd_sf"/>
</dbReference>
<dbReference type="Gene3D" id="1.10.10.10">
    <property type="entry name" value="Winged helix-like DNA-binding domain superfamily/Winged helix DNA-binding domain"/>
    <property type="match status" value="1"/>
</dbReference>
<evidence type="ECO:0000256" key="2">
    <source>
        <dbReference type="ARBA" id="ARBA00022386"/>
    </source>
</evidence>
<dbReference type="PANTHER" id="PTHR33238:SF7">
    <property type="entry name" value="IRON-DEPENDENT TRANSCRIPTIONAL REGULATOR"/>
    <property type="match status" value="1"/>
</dbReference>
<dbReference type="Proteomes" id="UP000236893">
    <property type="component" value="Unassembled WGS sequence"/>
</dbReference>
<dbReference type="InterPro" id="IPR022689">
    <property type="entry name" value="Iron_dep_repressor"/>
</dbReference>
<dbReference type="InterPro" id="IPR022687">
    <property type="entry name" value="HTH_DTXR"/>
</dbReference>
<evidence type="ECO:0000256" key="3">
    <source>
        <dbReference type="ARBA" id="ARBA00023015"/>
    </source>
</evidence>
<keyword evidence="9" id="KW-1185">Reference proteome</keyword>
<dbReference type="InterPro" id="IPR007167">
    <property type="entry name" value="Fe-transptr_FeoA-like"/>
</dbReference>
<evidence type="ECO:0000313" key="8">
    <source>
        <dbReference type="EMBL" id="POY36427.1"/>
    </source>
</evidence>
<protein>
    <recommendedName>
        <fullName evidence="2">Transcriptional regulator MntR</fullName>
    </recommendedName>
</protein>
<dbReference type="InterPro" id="IPR036388">
    <property type="entry name" value="WH-like_DNA-bd_sf"/>
</dbReference>
<evidence type="ECO:0000313" key="9">
    <source>
        <dbReference type="Proteomes" id="UP000236893"/>
    </source>
</evidence>
<evidence type="ECO:0000256" key="6">
    <source>
        <dbReference type="ARBA" id="ARBA00025185"/>
    </source>
</evidence>
<dbReference type="GO" id="GO:0046914">
    <property type="term" value="F:transition metal ion binding"/>
    <property type="evidence" value="ECO:0007669"/>
    <property type="project" value="InterPro"/>
</dbReference>
<evidence type="ECO:0000256" key="5">
    <source>
        <dbReference type="ARBA" id="ARBA00023163"/>
    </source>
</evidence>
<evidence type="ECO:0000256" key="4">
    <source>
        <dbReference type="ARBA" id="ARBA00023125"/>
    </source>
</evidence>
<dbReference type="SMART" id="SM00529">
    <property type="entry name" value="HTH_DTXR"/>
    <property type="match status" value="1"/>
</dbReference>
<sequence>MVSTTEENYLKTIQLLSNKAEVNSFLSIAKELKVFPSSVTSMTKKLESKGWVIYESGRSVKLTNQGEIEALKIIRKHRLIELFLMEVLKMGWAEVHEIAEQMEHIKSELFFNQLDKLLGHPRFDPHGEAIPDVNGKIKLRNTIPLSALKVGNKATFVAVTDESSDFLRFLDKINLSINSNIEVLQIESYDGSVTFKSDKIKGLTISSKVAERLLTISK</sequence>
<dbReference type="SUPFAM" id="SSF46785">
    <property type="entry name" value="Winged helix' DNA-binding domain"/>
    <property type="match status" value="1"/>
</dbReference>
<comment type="function">
    <text evidence="6">In the presence of manganese, represses expression of mntH and mntS. Up-regulates expression of mntP.</text>
</comment>
<dbReference type="Pfam" id="PF01325">
    <property type="entry name" value="Fe_dep_repress"/>
    <property type="match status" value="1"/>
</dbReference>
<gene>
    <name evidence="8" type="ORF">C3K47_11830</name>
</gene>
<dbReference type="GO" id="GO:0046983">
    <property type="term" value="F:protein dimerization activity"/>
    <property type="evidence" value="ECO:0007669"/>
    <property type="project" value="InterPro"/>
</dbReference>
<organism evidence="8 9">
    <name type="scientific">Solitalea longa</name>
    <dbReference type="NCBI Taxonomy" id="2079460"/>
    <lineage>
        <taxon>Bacteria</taxon>
        <taxon>Pseudomonadati</taxon>
        <taxon>Bacteroidota</taxon>
        <taxon>Sphingobacteriia</taxon>
        <taxon>Sphingobacteriales</taxon>
        <taxon>Sphingobacteriaceae</taxon>
        <taxon>Solitalea</taxon>
    </lineage>
</organism>
<dbReference type="Pfam" id="PF04023">
    <property type="entry name" value="FeoA"/>
    <property type="match status" value="1"/>
</dbReference>
<dbReference type="PANTHER" id="PTHR33238">
    <property type="entry name" value="IRON (METAL) DEPENDENT REPRESSOR, DTXR FAMILY"/>
    <property type="match status" value="1"/>
</dbReference>
<evidence type="ECO:0000259" key="7">
    <source>
        <dbReference type="PROSITE" id="PS50944"/>
    </source>
</evidence>
<accession>A0A2S5A2B4</accession>
<dbReference type="EMBL" id="PQVF01000007">
    <property type="protein sequence ID" value="POY36427.1"/>
    <property type="molecule type" value="Genomic_DNA"/>
</dbReference>
<dbReference type="InterPro" id="IPR036421">
    <property type="entry name" value="Fe_dep_repressor_sf"/>
</dbReference>
<dbReference type="InterPro" id="IPR050536">
    <property type="entry name" value="DtxR_MntR_Metal-Reg"/>
</dbReference>
<dbReference type="Gene3D" id="1.10.60.10">
    <property type="entry name" value="Iron dependent repressor, metal binding and dimerisation domain"/>
    <property type="match status" value="1"/>
</dbReference>
<dbReference type="Gene3D" id="2.30.30.90">
    <property type="match status" value="1"/>
</dbReference>
<dbReference type="SUPFAM" id="SSF47979">
    <property type="entry name" value="Iron-dependent repressor protein, dimerization domain"/>
    <property type="match status" value="1"/>
</dbReference>
<keyword evidence="3" id="KW-0805">Transcription regulation</keyword>
<name>A0A2S5A2B4_9SPHI</name>